<name>W7DGW4_9LIST</name>
<dbReference type="PATRIC" id="fig|1265822.4.peg.3472"/>
<dbReference type="Proteomes" id="UP000019241">
    <property type="component" value="Unassembled WGS sequence"/>
</dbReference>
<sequence>MNEKAEDAVTEILRQNNVGEIGRGILKGYLDFYYDENMNTGKRKLKKNSKRLARIA</sequence>
<gene>
    <name evidence="1" type="ORF">MCOL2_17082</name>
</gene>
<protein>
    <submittedName>
        <fullName evidence="1">Replication initiation factor</fullName>
    </submittedName>
</protein>
<dbReference type="GO" id="GO:0003743">
    <property type="term" value="F:translation initiation factor activity"/>
    <property type="evidence" value="ECO:0007669"/>
    <property type="project" value="UniProtKB-KW"/>
</dbReference>
<keyword evidence="1" id="KW-0648">Protein biosynthesis</keyword>
<organism evidence="1 2">
    <name type="scientific">Listeria fleischmannii FSL S10-1203</name>
    <dbReference type="NCBI Taxonomy" id="1265822"/>
    <lineage>
        <taxon>Bacteria</taxon>
        <taxon>Bacillati</taxon>
        <taxon>Bacillota</taxon>
        <taxon>Bacilli</taxon>
        <taxon>Bacillales</taxon>
        <taxon>Listeriaceae</taxon>
        <taxon>Listeria</taxon>
    </lineage>
</organism>
<dbReference type="EMBL" id="AODM01000058">
    <property type="protein sequence ID" value="EUJ48680.1"/>
    <property type="molecule type" value="Genomic_DNA"/>
</dbReference>
<dbReference type="AlphaFoldDB" id="W7DGW4"/>
<accession>W7DGW4</accession>
<reference evidence="1 2" key="1">
    <citation type="submission" date="2012-12" db="EMBL/GenBank/DDBJ databases">
        <title>Novel taxa of Listeriaceae from agricultural environments in the United States.</title>
        <authorList>
            <person name="den Bakker H.C."/>
            <person name="Allred A."/>
            <person name="Warchocki S."/>
            <person name="Wright E.M."/>
            <person name="Burrell A."/>
            <person name="Nightingale K.K."/>
            <person name="Kephart D."/>
            <person name="Wiedmann M."/>
        </authorList>
    </citation>
    <scope>NUCLEOTIDE SEQUENCE [LARGE SCALE GENOMIC DNA]</scope>
    <source>
        <strain evidence="1 2">FSL S10-1203</strain>
    </source>
</reference>
<proteinExistence type="predicted"/>
<evidence type="ECO:0000313" key="2">
    <source>
        <dbReference type="Proteomes" id="UP000019241"/>
    </source>
</evidence>
<evidence type="ECO:0000313" key="1">
    <source>
        <dbReference type="EMBL" id="EUJ48680.1"/>
    </source>
</evidence>
<comment type="caution">
    <text evidence="1">The sequence shown here is derived from an EMBL/GenBank/DDBJ whole genome shotgun (WGS) entry which is preliminary data.</text>
</comment>
<keyword evidence="1" id="KW-0396">Initiation factor</keyword>